<reference evidence="1 2" key="1">
    <citation type="journal article" date="2009" name="Int. J. Syst. Evol. Microbiol.">
        <title>Paenibacillus contaminans sp. nov., isolated from a contaminated laboratory plate.</title>
        <authorList>
            <person name="Chou J.H."/>
            <person name="Lee J.H."/>
            <person name="Lin M.C."/>
            <person name="Chang P.S."/>
            <person name="Arun A.B."/>
            <person name="Young C.C."/>
            <person name="Chen W.M."/>
        </authorList>
    </citation>
    <scope>NUCLEOTIDE SEQUENCE [LARGE SCALE GENOMIC DNA]</scope>
    <source>
        <strain evidence="1 2">CKOBP-6</strain>
    </source>
</reference>
<gene>
    <name evidence="1" type="ORF">DQG23_16510</name>
</gene>
<proteinExistence type="predicted"/>
<dbReference type="Proteomes" id="UP000250369">
    <property type="component" value="Unassembled WGS sequence"/>
</dbReference>
<name>A0A329MJS7_9BACL</name>
<sequence>MDPKRIFMASAMAFAITFGTILCNEEANAGTAVVPHDKAGAQGKTKPTDPQVQQVEENDPLHYALGVSSEEELYDALYKGHSLADIAHHNDKEIQGVIELQVSELTEQLDKRLLNGSITPSTYQAQIAELNDIVTKSVFGYT</sequence>
<dbReference type="EMBL" id="QMFB01000009">
    <property type="protein sequence ID" value="RAV20074.1"/>
    <property type="molecule type" value="Genomic_DNA"/>
</dbReference>
<evidence type="ECO:0000313" key="1">
    <source>
        <dbReference type="EMBL" id="RAV20074.1"/>
    </source>
</evidence>
<organism evidence="1 2">
    <name type="scientific">Paenibacillus contaminans</name>
    <dbReference type="NCBI Taxonomy" id="450362"/>
    <lineage>
        <taxon>Bacteria</taxon>
        <taxon>Bacillati</taxon>
        <taxon>Bacillota</taxon>
        <taxon>Bacilli</taxon>
        <taxon>Bacillales</taxon>
        <taxon>Paenibacillaceae</taxon>
        <taxon>Paenibacillus</taxon>
    </lineage>
</organism>
<keyword evidence="2" id="KW-1185">Reference proteome</keyword>
<dbReference type="RefSeq" id="WP_113031970.1">
    <property type="nucleotide sequence ID" value="NZ_QMFB01000009.1"/>
</dbReference>
<evidence type="ECO:0000313" key="2">
    <source>
        <dbReference type="Proteomes" id="UP000250369"/>
    </source>
</evidence>
<comment type="caution">
    <text evidence="1">The sequence shown here is derived from an EMBL/GenBank/DDBJ whole genome shotgun (WGS) entry which is preliminary data.</text>
</comment>
<dbReference type="AlphaFoldDB" id="A0A329MJS7"/>
<protein>
    <submittedName>
        <fullName evidence="1">Uncharacterized protein</fullName>
    </submittedName>
</protein>
<accession>A0A329MJS7</accession>
<dbReference type="OrthoDB" id="2678828at2"/>